<feature type="transmembrane region" description="Helical" evidence="8">
    <location>
        <begin position="28"/>
        <end position="55"/>
    </location>
</feature>
<dbReference type="InterPro" id="IPR011701">
    <property type="entry name" value="MFS"/>
</dbReference>
<feature type="transmembrane region" description="Helical" evidence="8">
    <location>
        <begin position="367"/>
        <end position="386"/>
    </location>
</feature>
<feature type="transmembrane region" description="Helical" evidence="8">
    <location>
        <begin position="90"/>
        <end position="108"/>
    </location>
</feature>
<feature type="transmembrane region" description="Helical" evidence="8">
    <location>
        <begin position="398"/>
        <end position="422"/>
    </location>
</feature>
<keyword evidence="2" id="KW-0813">Transport</keyword>
<dbReference type="CDD" id="cd06174">
    <property type="entry name" value="MFS"/>
    <property type="match status" value="1"/>
</dbReference>
<sequence length="542" mass="59258">MSRGTSLRVGDPSDGEEPRRSPRRYNPVNIFVLLILTGSLVNFDSGGTAAVLVFFGKGCDEPEIGMDPKTWVPDRNYPCLSEADKGVLGAVPYIGLCVGCPLVGQALLRYSEKEVLVWSLVGNVLATIVFATVVNTWYLWSTKFVVGFTQSTISIYGAVWVAKFGPPKVKTLWYGLMQSATAIGNLIGYAVCGYLVDLGVFYQHAFQIQAFALLVICFVFWPIPNWKIDVSAHSRKSRISNYEELVTTSQGSFSDTDDPNLDAASPPEPPGRLESPVKPEGQQEMEDALEAEYTSSDLPLNEMGLGMEEDELGILAQIEMLSNYPVYLGSVIALCGIYYISTAIQYWASEYFIVEFHREGAEVTSTFLLVAGSAPILGVFGGSIIIDRNGGYDTPKQLVTAALLTTSWGFGAAVSAFGAVVVGPVEGKSFNAWLHFYVQVMFIWFILLFGGAMVPAITGIMMAAVPEDLRKSASSWSMFLCNVFGFAIGAVLPGYIAQCVSLRFAMQVSFLWVVFPMSAMIFVYFQCRRQLARGLEHNVLGL</sequence>
<dbReference type="PANTHER" id="PTHR23505">
    <property type="entry name" value="SPINSTER"/>
    <property type="match status" value="1"/>
</dbReference>
<feature type="region of interest" description="Disordered" evidence="7">
    <location>
        <begin position="1"/>
        <end position="22"/>
    </location>
</feature>
<gene>
    <name evidence="10" type="ORF">NSCI0253_LOCUS36671</name>
</gene>
<keyword evidence="5 8" id="KW-0472">Membrane</keyword>
<feature type="transmembrane region" description="Helical" evidence="8">
    <location>
        <begin position="504"/>
        <end position="525"/>
    </location>
</feature>
<evidence type="ECO:0000256" key="4">
    <source>
        <dbReference type="ARBA" id="ARBA00022989"/>
    </source>
</evidence>
<dbReference type="Pfam" id="PF07690">
    <property type="entry name" value="MFS_1"/>
    <property type="match status" value="1"/>
</dbReference>
<evidence type="ECO:0000256" key="3">
    <source>
        <dbReference type="ARBA" id="ARBA00022692"/>
    </source>
</evidence>
<dbReference type="InterPro" id="IPR020846">
    <property type="entry name" value="MFS_dom"/>
</dbReference>
<dbReference type="Gene3D" id="1.20.1250.20">
    <property type="entry name" value="MFS general substrate transporter like domains"/>
    <property type="match status" value="1"/>
</dbReference>
<comment type="similarity">
    <text evidence="6">Belongs to the major facilitator superfamily. Spinster (TC 2.A.1.49) family.</text>
</comment>
<dbReference type="PROSITE" id="PS50850">
    <property type="entry name" value="MFS"/>
    <property type="match status" value="1"/>
</dbReference>
<reference evidence="10" key="1">
    <citation type="submission" date="2021-01" db="EMBL/GenBank/DDBJ databases">
        <authorList>
            <person name="Corre E."/>
            <person name="Pelletier E."/>
            <person name="Niang G."/>
            <person name="Scheremetjew M."/>
            <person name="Finn R."/>
            <person name="Kale V."/>
            <person name="Holt S."/>
            <person name="Cochrane G."/>
            <person name="Meng A."/>
            <person name="Brown T."/>
            <person name="Cohen L."/>
        </authorList>
    </citation>
    <scope>NUCLEOTIDE SEQUENCE</scope>
</reference>
<dbReference type="GO" id="GO:0016020">
    <property type="term" value="C:membrane"/>
    <property type="evidence" value="ECO:0007669"/>
    <property type="project" value="UniProtKB-SubCell"/>
</dbReference>
<evidence type="ECO:0000259" key="9">
    <source>
        <dbReference type="PROSITE" id="PS50850"/>
    </source>
</evidence>
<evidence type="ECO:0000256" key="1">
    <source>
        <dbReference type="ARBA" id="ARBA00004141"/>
    </source>
</evidence>
<evidence type="ECO:0000313" key="10">
    <source>
        <dbReference type="EMBL" id="CAD8862316.1"/>
    </source>
</evidence>
<comment type="subcellular location">
    <subcellularLocation>
        <location evidence="1">Membrane</location>
        <topology evidence="1">Multi-pass membrane protein</topology>
    </subcellularLocation>
</comment>
<evidence type="ECO:0000256" key="6">
    <source>
        <dbReference type="ARBA" id="ARBA00024338"/>
    </source>
</evidence>
<proteinExistence type="inferred from homology"/>
<dbReference type="PANTHER" id="PTHR23505:SF9">
    <property type="entry name" value="PROTEIN, PUTATIVE-RELATED"/>
    <property type="match status" value="1"/>
</dbReference>
<feature type="transmembrane region" description="Helical" evidence="8">
    <location>
        <begin position="144"/>
        <end position="162"/>
    </location>
</feature>
<protein>
    <recommendedName>
        <fullName evidence="9">Major facilitator superfamily (MFS) profile domain-containing protein</fullName>
    </recommendedName>
</protein>
<keyword evidence="4 8" id="KW-1133">Transmembrane helix</keyword>
<dbReference type="AlphaFoldDB" id="A0A7S1ARS0"/>
<feature type="transmembrane region" description="Helical" evidence="8">
    <location>
        <begin position="477"/>
        <end position="498"/>
    </location>
</feature>
<evidence type="ECO:0000256" key="5">
    <source>
        <dbReference type="ARBA" id="ARBA00023136"/>
    </source>
</evidence>
<evidence type="ECO:0000256" key="8">
    <source>
        <dbReference type="SAM" id="Phobius"/>
    </source>
</evidence>
<dbReference type="EMBL" id="HBFQ01051387">
    <property type="protein sequence ID" value="CAD8862316.1"/>
    <property type="molecule type" value="Transcribed_RNA"/>
</dbReference>
<feature type="transmembrane region" description="Helical" evidence="8">
    <location>
        <begin position="115"/>
        <end position="138"/>
    </location>
</feature>
<name>A0A7S1ARS0_NOCSC</name>
<keyword evidence="3 8" id="KW-0812">Transmembrane</keyword>
<evidence type="ECO:0000256" key="2">
    <source>
        <dbReference type="ARBA" id="ARBA00022448"/>
    </source>
</evidence>
<accession>A0A7S1ARS0</accession>
<organism evidence="10">
    <name type="scientific">Noctiluca scintillans</name>
    <name type="common">Sea sparkle</name>
    <name type="synonym">Red tide dinoflagellate</name>
    <dbReference type="NCBI Taxonomy" id="2966"/>
    <lineage>
        <taxon>Eukaryota</taxon>
        <taxon>Sar</taxon>
        <taxon>Alveolata</taxon>
        <taxon>Dinophyceae</taxon>
        <taxon>Noctilucales</taxon>
        <taxon>Noctilucaceae</taxon>
        <taxon>Noctiluca</taxon>
    </lineage>
</organism>
<evidence type="ECO:0000256" key="7">
    <source>
        <dbReference type="SAM" id="MobiDB-lite"/>
    </source>
</evidence>
<feature type="transmembrane region" description="Helical" evidence="8">
    <location>
        <begin position="442"/>
        <end position="465"/>
    </location>
</feature>
<feature type="transmembrane region" description="Helical" evidence="8">
    <location>
        <begin position="326"/>
        <end position="347"/>
    </location>
</feature>
<dbReference type="GO" id="GO:0022857">
    <property type="term" value="F:transmembrane transporter activity"/>
    <property type="evidence" value="ECO:0007669"/>
    <property type="project" value="InterPro"/>
</dbReference>
<feature type="domain" description="Major facilitator superfamily (MFS) profile" evidence="9">
    <location>
        <begin position="30"/>
        <end position="531"/>
    </location>
</feature>
<dbReference type="SUPFAM" id="SSF103473">
    <property type="entry name" value="MFS general substrate transporter"/>
    <property type="match status" value="1"/>
</dbReference>
<dbReference type="InterPro" id="IPR044770">
    <property type="entry name" value="MFS_spinster-like"/>
</dbReference>
<dbReference type="InterPro" id="IPR036259">
    <property type="entry name" value="MFS_trans_sf"/>
</dbReference>
<feature type="transmembrane region" description="Helical" evidence="8">
    <location>
        <begin position="208"/>
        <end position="228"/>
    </location>
</feature>
<feature type="region of interest" description="Disordered" evidence="7">
    <location>
        <begin position="249"/>
        <end position="286"/>
    </location>
</feature>
<feature type="transmembrane region" description="Helical" evidence="8">
    <location>
        <begin position="174"/>
        <end position="196"/>
    </location>
</feature>